<dbReference type="Pfam" id="PF13204">
    <property type="entry name" value="Apiosidase"/>
    <property type="match status" value="1"/>
</dbReference>
<gene>
    <name evidence="4" type="ORF">PSQ19_17370</name>
</gene>
<name>A0ABY7YM44_9HYPH</name>
<dbReference type="RefSeq" id="WP_282218771.1">
    <property type="nucleotide sequence ID" value="NZ_CP118246.1"/>
</dbReference>
<dbReference type="Pfam" id="PF16586">
    <property type="entry name" value="DUF5060"/>
    <property type="match status" value="1"/>
</dbReference>
<organism evidence="4 5">
    <name type="scientific">Devosia algicola</name>
    <dbReference type="NCBI Taxonomy" id="3026418"/>
    <lineage>
        <taxon>Bacteria</taxon>
        <taxon>Pseudomonadati</taxon>
        <taxon>Pseudomonadota</taxon>
        <taxon>Alphaproteobacteria</taxon>
        <taxon>Hyphomicrobiales</taxon>
        <taxon>Devosiaceae</taxon>
        <taxon>Devosia</taxon>
    </lineage>
</organism>
<proteinExistence type="predicted"/>
<feature type="domain" description="DUF5060" evidence="3">
    <location>
        <begin position="12"/>
        <end position="79"/>
    </location>
</feature>
<dbReference type="Gene3D" id="3.20.20.80">
    <property type="entry name" value="Glycosidases"/>
    <property type="match status" value="1"/>
</dbReference>
<dbReference type="InterPro" id="IPR017853">
    <property type="entry name" value="GH"/>
</dbReference>
<keyword evidence="5" id="KW-1185">Reference proteome</keyword>
<dbReference type="InterPro" id="IPR025277">
    <property type="entry name" value="Apiosidase-like_cat_dom"/>
</dbReference>
<sequence length="594" mass="67285">MPAVYTPTDTPEVRIWQPFEICFEAAESYQNAYVEEEIWIDLKGPDFSKRVFGFWNGSQQFCVRVAASAPGKWTWTSGSKSGDLGLSNKSGAFTAAGWSVDEIEANPNRRGMVGIGKNGRGLQYADGTPFFLVGDTWWSVPSFRFPLPNGDINTDLGPNSSIADYLQFRKEQGFNSVALITVQPCWDDDGQPANLSDDEGLCIRSAWPVKNGSAMPMHNEGGRPFEFPGKVPEFENIVPDYDKVNPEYFKILDKKMDIIFEMGFVPFVEVARRDTGLMWKKYHDWPESYARFVQFIFARYQAHNAILSPIHFDSYKGTIPSREYNEPCNLVVDRWGKPPFGTMLSANPGPSTLVNFGGPEECRWLDIHQIGNAREHYAYWYLTEQFNADPVHPALNGEPYYSGSTLGLIPQNCKKGDTLEDDMYVRSGMYGSLLSGGFAGYIYGCDGIWQSSIEENSRSIMWDSFKWSSGRTVQHLTKFAHVKGDALYDLVPNSEHLIPNRNGTVRGYEGWCYAAGNKDKTWFMIYFEANCAESIEMRGTKQQCQRYKATWFDPRTGHWLPQTVQVQTPMSMLLPLPTRPDNTTDWGLMLEAID</sequence>
<accession>A0ABY7YM44</accession>
<feature type="domain" description="Putative collagen-binding" evidence="1">
    <location>
        <begin position="514"/>
        <end position="591"/>
    </location>
</feature>
<evidence type="ECO:0000259" key="3">
    <source>
        <dbReference type="Pfam" id="PF16586"/>
    </source>
</evidence>
<protein>
    <submittedName>
        <fullName evidence="4">DUF4038 domain-containing protein</fullName>
    </submittedName>
</protein>
<dbReference type="InterPro" id="IPR024749">
    <property type="entry name" value="Collagen-bd_put"/>
</dbReference>
<dbReference type="InterPro" id="IPR013783">
    <property type="entry name" value="Ig-like_fold"/>
</dbReference>
<dbReference type="Gene3D" id="2.60.40.10">
    <property type="entry name" value="Immunoglobulins"/>
    <property type="match status" value="1"/>
</dbReference>
<evidence type="ECO:0000313" key="4">
    <source>
        <dbReference type="EMBL" id="WDR02366.1"/>
    </source>
</evidence>
<dbReference type="SUPFAM" id="SSF51445">
    <property type="entry name" value="(Trans)glycosidases"/>
    <property type="match status" value="1"/>
</dbReference>
<dbReference type="EMBL" id="CP118246">
    <property type="protein sequence ID" value="WDR02366.1"/>
    <property type="molecule type" value="Genomic_DNA"/>
</dbReference>
<evidence type="ECO:0000259" key="2">
    <source>
        <dbReference type="Pfam" id="PF13204"/>
    </source>
</evidence>
<dbReference type="InterPro" id="IPR032260">
    <property type="entry name" value="DUF5060"/>
</dbReference>
<dbReference type="Proteomes" id="UP001220530">
    <property type="component" value="Chromosome"/>
</dbReference>
<reference evidence="4 5" key="1">
    <citation type="submission" date="2023-02" db="EMBL/GenBank/DDBJ databases">
        <title>Devosia algicola sp. nov., isolated from the phycosphere of marine algae.</title>
        <authorList>
            <person name="Kim J.M."/>
            <person name="Lee J.K."/>
            <person name="Choi B.J."/>
            <person name="Bayburt H."/>
            <person name="Jeon C.O."/>
        </authorList>
    </citation>
    <scope>NUCLEOTIDE SEQUENCE [LARGE SCALE GENOMIC DNA]</scope>
    <source>
        <strain evidence="4 5">G20-9</strain>
    </source>
</reference>
<dbReference type="PANTHER" id="PTHR37836">
    <property type="entry name" value="LMO1036 PROTEIN"/>
    <property type="match status" value="1"/>
</dbReference>
<dbReference type="PANTHER" id="PTHR37836:SF2">
    <property type="entry name" value="DUF4038 DOMAIN-CONTAINING PROTEIN"/>
    <property type="match status" value="1"/>
</dbReference>
<feature type="domain" description="Apiosidase-like catalytic" evidence="2">
    <location>
        <begin position="117"/>
        <end position="479"/>
    </location>
</feature>
<evidence type="ECO:0000313" key="5">
    <source>
        <dbReference type="Proteomes" id="UP001220530"/>
    </source>
</evidence>
<evidence type="ECO:0000259" key="1">
    <source>
        <dbReference type="Pfam" id="PF12904"/>
    </source>
</evidence>
<dbReference type="Pfam" id="PF12904">
    <property type="entry name" value="Collagen_bind_2"/>
    <property type="match status" value="1"/>
</dbReference>